<accession>A0A1K1M6Y2</accession>
<dbReference type="Gene3D" id="1.10.150.130">
    <property type="match status" value="1"/>
</dbReference>
<evidence type="ECO:0000313" key="4">
    <source>
        <dbReference type="Proteomes" id="UP000182248"/>
    </source>
</evidence>
<dbReference type="Pfam" id="PF13102">
    <property type="entry name" value="Phage_int_SAM_5"/>
    <property type="match status" value="1"/>
</dbReference>
<dbReference type="RefSeq" id="WP_245776962.1">
    <property type="nucleotide sequence ID" value="NZ_FPJE01000002.1"/>
</dbReference>
<protein>
    <recommendedName>
        <fullName evidence="2">Phage integrase SAM-like domain-containing protein</fullName>
    </recommendedName>
</protein>
<evidence type="ECO:0000313" key="3">
    <source>
        <dbReference type="EMBL" id="SFW17718.1"/>
    </source>
</evidence>
<evidence type="ECO:0000256" key="1">
    <source>
        <dbReference type="ARBA" id="ARBA00023125"/>
    </source>
</evidence>
<dbReference type="Proteomes" id="UP000182248">
    <property type="component" value="Unassembled WGS sequence"/>
</dbReference>
<feature type="domain" description="Phage integrase SAM-like" evidence="2">
    <location>
        <begin position="58"/>
        <end position="119"/>
    </location>
</feature>
<dbReference type="STRING" id="1150368.SAMN02927921_00354"/>
<organism evidence="3 4">
    <name type="scientific">Sinomicrobium oceani</name>
    <dbReference type="NCBI Taxonomy" id="1150368"/>
    <lineage>
        <taxon>Bacteria</taxon>
        <taxon>Pseudomonadati</taxon>
        <taxon>Bacteroidota</taxon>
        <taxon>Flavobacteriia</taxon>
        <taxon>Flavobacteriales</taxon>
        <taxon>Flavobacteriaceae</taxon>
        <taxon>Sinomicrobium</taxon>
    </lineage>
</organism>
<dbReference type="InterPro" id="IPR010998">
    <property type="entry name" value="Integrase_recombinase_N"/>
</dbReference>
<name>A0A1K1M6Y2_9FLAO</name>
<evidence type="ECO:0000259" key="2">
    <source>
        <dbReference type="Pfam" id="PF13102"/>
    </source>
</evidence>
<dbReference type="AlphaFoldDB" id="A0A1K1M6Y2"/>
<reference evidence="3 4" key="1">
    <citation type="submission" date="2016-11" db="EMBL/GenBank/DDBJ databases">
        <authorList>
            <person name="Jaros S."/>
            <person name="Januszkiewicz K."/>
            <person name="Wedrychowicz H."/>
        </authorList>
    </citation>
    <scope>NUCLEOTIDE SEQUENCE [LARGE SCALE GENOMIC DNA]</scope>
    <source>
        <strain evidence="3 4">CGMCC 1.12145</strain>
    </source>
</reference>
<dbReference type="EMBL" id="FPJE01000002">
    <property type="protein sequence ID" value="SFW17718.1"/>
    <property type="molecule type" value="Genomic_DNA"/>
</dbReference>
<sequence>MQIGEYFYTPNSRRLNAYLDEVYSQLLDCHKQLLSELKVITPDAIKKRFLGEDEQHKTLMQLVTYHNESMVHTLKPGTMKNYYTTEKYLKALLREKLKVSDIYLKQLNYRFITDFEYYLRTCVGAYQTFY</sequence>
<dbReference type="InterPro" id="IPR025269">
    <property type="entry name" value="SAM-like_dom"/>
</dbReference>
<keyword evidence="1" id="KW-0238">DNA-binding</keyword>
<gene>
    <name evidence="3" type="ORF">SAMN02927921_00354</name>
</gene>
<dbReference type="GO" id="GO:0003677">
    <property type="term" value="F:DNA binding"/>
    <property type="evidence" value="ECO:0007669"/>
    <property type="project" value="UniProtKB-KW"/>
</dbReference>
<keyword evidence="4" id="KW-1185">Reference proteome</keyword>
<proteinExistence type="predicted"/>